<proteinExistence type="predicted"/>
<keyword evidence="2" id="KW-1185">Reference proteome</keyword>
<comment type="caution">
    <text evidence="1">The sequence shown here is derived from an EMBL/GenBank/DDBJ whole genome shotgun (WGS) entry which is preliminary data.</text>
</comment>
<dbReference type="HOGENOM" id="CLU_3338962_0_0_6"/>
<dbReference type="Proteomes" id="UP000023776">
    <property type="component" value="Unassembled WGS sequence"/>
</dbReference>
<gene>
    <name evidence="1" type="ORF">F988_01083</name>
</gene>
<accession>N8RN39</accession>
<organism evidence="1 2">
    <name type="scientific">Acinetobacter parvus DSM 16617 = CIP 108168</name>
    <dbReference type="NCBI Taxonomy" id="981333"/>
    <lineage>
        <taxon>Bacteria</taxon>
        <taxon>Pseudomonadati</taxon>
        <taxon>Pseudomonadota</taxon>
        <taxon>Gammaproteobacteria</taxon>
        <taxon>Moraxellales</taxon>
        <taxon>Moraxellaceae</taxon>
        <taxon>Acinetobacter</taxon>
    </lineage>
</organism>
<protein>
    <submittedName>
        <fullName evidence="1">Uncharacterized protein</fullName>
    </submittedName>
</protein>
<name>N8RN39_9GAMM</name>
<dbReference type="EMBL" id="APOM01000040">
    <property type="protein sequence ID" value="ENU36803.1"/>
    <property type="molecule type" value="Genomic_DNA"/>
</dbReference>
<evidence type="ECO:0000313" key="1">
    <source>
        <dbReference type="EMBL" id="ENU36803.1"/>
    </source>
</evidence>
<evidence type="ECO:0000313" key="2">
    <source>
        <dbReference type="Proteomes" id="UP000023776"/>
    </source>
</evidence>
<dbReference type="AlphaFoldDB" id="N8RN39"/>
<sequence length="37" mass="4415">MDLFLKSQTYDINNLYKNLLTLNSITYVLIKHKTLEL</sequence>
<reference evidence="1 2" key="1">
    <citation type="submission" date="2013-02" db="EMBL/GenBank/DDBJ databases">
        <title>The Genome Sequence of Acinetobacter parvus CIP 108168.</title>
        <authorList>
            <consortium name="The Broad Institute Genome Sequencing Platform"/>
            <consortium name="The Broad Institute Genome Sequencing Center for Infectious Disease"/>
            <person name="Cerqueira G."/>
            <person name="Feldgarden M."/>
            <person name="Courvalin P."/>
            <person name="Perichon B."/>
            <person name="Grillot-Courvalin C."/>
            <person name="Clermont D."/>
            <person name="Rocha E."/>
            <person name="Yoon E.-J."/>
            <person name="Nemec A."/>
            <person name="Walker B."/>
            <person name="Young S.K."/>
            <person name="Zeng Q."/>
            <person name="Gargeya S."/>
            <person name="Fitzgerald M."/>
            <person name="Haas B."/>
            <person name="Abouelleil A."/>
            <person name="Alvarado L."/>
            <person name="Arachchi H.M."/>
            <person name="Berlin A.M."/>
            <person name="Chapman S.B."/>
            <person name="Dewar J."/>
            <person name="Goldberg J."/>
            <person name="Griggs A."/>
            <person name="Gujja S."/>
            <person name="Hansen M."/>
            <person name="Howarth C."/>
            <person name="Imamovic A."/>
            <person name="Larimer J."/>
            <person name="McCowan C."/>
            <person name="Murphy C."/>
            <person name="Neiman D."/>
            <person name="Pearson M."/>
            <person name="Priest M."/>
            <person name="Roberts A."/>
            <person name="Saif S."/>
            <person name="Shea T."/>
            <person name="Sisk P."/>
            <person name="Sykes S."/>
            <person name="Wortman J."/>
            <person name="Nusbaum C."/>
            <person name="Birren B."/>
        </authorList>
    </citation>
    <scope>NUCLEOTIDE SEQUENCE [LARGE SCALE GENOMIC DNA]</scope>
    <source>
        <strain evidence="1 2">CIP 108168</strain>
    </source>
</reference>